<feature type="transmembrane region" description="Helical" evidence="1">
    <location>
        <begin position="61"/>
        <end position="79"/>
    </location>
</feature>
<protein>
    <submittedName>
        <fullName evidence="2">Uncharacterized protein</fullName>
    </submittedName>
</protein>
<sequence length="193" mass="22330">MDLFSSDSDLEILARLSDCDTHDSDGEQERFVEKICESVEIPILTRCCFCFPLRKGLMTYAYFNTILSILDVAMLSYIASSRSTDLTDQSEYPRLIVDTSFLVLEIVMSVMFIAALHMKHVLLMKVFLYFEIVFSIVSFIYSLVFLGEETASELFLILFLITLQVYLVILIWSSIVKMERDDSVKYTRERDNV</sequence>
<organism evidence="2 3">
    <name type="scientific">Pieris macdunnoughi</name>
    <dbReference type="NCBI Taxonomy" id="345717"/>
    <lineage>
        <taxon>Eukaryota</taxon>
        <taxon>Metazoa</taxon>
        <taxon>Ecdysozoa</taxon>
        <taxon>Arthropoda</taxon>
        <taxon>Hexapoda</taxon>
        <taxon>Insecta</taxon>
        <taxon>Pterygota</taxon>
        <taxon>Neoptera</taxon>
        <taxon>Endopterygota</taxon>
        <taxon>Lepidoptera</taxon>
        <taxon>Glossata</taxon>
        <taxon>Ditrysia</taxon>
        <taxon>Papilionoidea</taxon>
        <taxon>Pieridae</taxon>
        <taxon>Pierinae</taxon>
        <taxon>Pieris</taxon>
    </lineage>
</organism>
<dbReference type="OrthoDB" id="7477646at2759"/>
<accession>A0A821SBK5</accession>
<feature type="transmembrane region" description="Helical" evidence="1">
    <location>
        <begin position="154"/>
        <end position="175"/>
    </location>
</feature>
<comment type="caution">
    <text evidence="2">The sequence shown here is derived from an EMBL/GenBank/DDBJ whole genome shotgun (WGS) entry which is preliminary data.</text>
</comment>
<dbReference type="EMBL" id="CAJOBZ010000018">
    <property type="protein sequence ID" value="CAF4857164.1"/>
    <property type="molecule type" value="Genomic_DNA"/>
</dbReference>
<evidence type="ECO:0000313" key="2">
    <source>
        <dbReference type="EMBL" id="CAF4857164.1"/>
    </source>
</evidence>
<evidence type="ECO:0000313" key="3">
    <source>
        <dbReference type="Proteomes" id="UP000663880"/>
    </source>
</evidence>
<feature type="transmembrane region" description="Helical" evidence="1">
    <location>
        <begin position="128"/>
        <end position="148"/>
    </location>
</feature>
<gene>
    <name evidence="2" type="ORF">PMACD_LOCUS7580</name>
</gene>
<dbReference type="AlphaFoldDB" id="A0A821SBK5"/>
<evidence type="ECO:0000256" key="1">
    <source>
        <dbReference type="SAM" id="Phobius"/>
    </source>
</evidence>
<name>A0A821SBK5_9NEOP</name>
<proteinExistence type="predicted"/>
<keyword evidence="1" id="KW-0472">Membrane</keyword>
<dbReference type="Proteomes" id="UP000663880">
    <property type="component" value="Unassembled WGS sequence"/>
</dbReference>
<feature type="transmembrane region" description="Helical" evidence="1">
    <location>
        <begin position="99"/>
        <end position="116"/>
    </location>
</feature>
<keyword evidence="1" id="KW-0812">Transmembrane</keyword>
<reference evidence="2" key="1">
    <citation type="submission" date="2021-02" db="EMBL/GenBank/DDBJ databases">
        <authorList>
            <person name="Steward A R."/>
        </authorList>
    </citation>
    <scope>NUCLEOTIDE SEQUENCE</scope>
</reference>
<keyword evidence="1" id="KW-1133">Transmembrane helix</keyword>
<keyword evidence="3" id="KW-1185">Reference proteome</keyword>